<dbReference type="STRING" id="266264.Rmet_2014"/>
<dbReference type="Proteomes" id="UP000002429">
    <property type="component" value="Chromosome"/>
</dbReference>
<dbReference type="EMBL" id="CP000352">
    <property type="protein sequence ID" value="ABF08893.1"/>
    <property type="molecule type" value="Genomic_DNA"/>
</dbReference>
<dbReference type="RefSeq" id="WP_011516728.1">
    <property type="nucleotide sequence ID" value="NC_007973.1"/>
</dbReference>
<accession>Q1LLT3</accession>
<evidence type="ECO:0000313" key="2">
    <source>
        <dbReference type="Proteomes" id="UP000002429"/>
    </source>
</evidence>
<keyword evidence="2" id="KW-1185">Reference proteome</keyword>
<protein>
    <submittedName>
        <fullName evidence="1">Uncharacterized protein</fullName>
    </submittedName>
</protein>
<reference evidence="2" key="1">
    <citation type="journal article" date="2010" name="PLoS ONE">
        <title>The complete genome sequence of Cupriavidus metallidurans strain CH34, a master survivalist in harsh and anthropogenic environments.</title>
        <authorList>
            <person name="Janssen P.J."/>
            <person name="Van Houdt R."/>
            <person name="Moors H."/>
            <person name="Monsieurs P."/>
            <person name="Morin N."/>
            <person name="Michaux A."/>
            <person name="Benotmane M.A."/>
            <person name="Leys N."/>
            <person name="Vallaeys T."/>
            <person name="Lapidus A."/>
            <person name="Monchy S."/>
            <person name="Medigue C."/>
            <person name="Taghavi S."/>
            <person name="McCorkle S."/>
            <person name="Dunn J."/>
            <person name="van der Lelie D."/>
            <person name="Mergeay M."/>
        </authorList>
    </citation>
    <scope>NUCLEOTIDE SEQUENCE [LARGE SCALE GENOMIC DNA]</scope>
    <source>
        <strain evidence="2">ATCC 43123 / DSM 2839 / NBRC 102507 / CH34</strain>
    </source>
</reference>
<evidence type="ECO:0000313" key="1">
    <source>
        <dbReference type="EMBL" id="ABF08893.1"/>
    </source>
</evidence>
<dbReference type="AlphaFoldDB" id="Q1LLT3"/>
<dbReference type="HOGENOM" id="CLU_2331650_0_0_4"/>
<proteinExistence type="predicted"/>
<gene>
    <name evidence="1" type="ordered locus">Rmet_2014</name>
</gene>
<organism evidence="1 2">
    <name type="scientific">Cupriavidus metallidurans (strain ATCC 43123 / DSM 2839 / NBRC 102507 / CH34)</name>
    <name type="common">Ralstonia metallidurans</name>
    <dbReference type="NCBI Taxonomy" id="266264"/>
    <lineage>
        <taxon>Bacteria</taxon>
        <taxon>Pseudomonadati</taxon>
        <taxon>Pseudomonadota</taxon>
        <taxon>Betaproteobacteria</taxon>
        <taxon>Burkholderiales</taxon>
        <taxon>Burkholderiaceae</taxon>
        <taxon>Cupriavidus</taxon>
    </lineage>
</organism>
<name>Q1LLT3_CUPMC</name>
<dbReference type="KEGG" id="rme:Rmet_2014"/>
<sequence length="98" mass="10680">MDIKSDSVARRIEAARAARLAQTEVSSRALLVRCWAGEASPRQAIKAFCVACVGGTRAEVTRCTCYACPLYEFRPFKTAREDGILELKAPEADPGMAE</sequence>